<dbReference type="Proteomes" id="UP001152024">
    <property type="component" value="Unassembled WGS sequence"/>
</dbReference>
<protein>
    <submittedName>
        <fullName evidence="2">Uncharacterized protein</fullName>
    </submittedName>
</protein>
<evidence type="ECO:0000313" key="2">
    <source>
        <dbReference type="EMBL" id="KAJ4118737.1"/>
    </source>
</evidence>
<reference evidence="2" key="1">
    <citation type="submission" date="2022-09" db="EMBL/GenBank/DDBJ databases">
        <title>Fusarium specimens isolated from Avocado Roots.</title>
        <authorList>
            <person name="Stajich J."/>
            <person name="Roper C."/>
            <person name="Heimlech-Rivalta G."/>
        </authorList>
    </citation>
    <scope>NUCLEOTIDE SEQUENCE</scope>
    <source>
        <strain evidence="2">CF00095</strain>
    </source>
</reference>
<feature type="coiled-coil region" evidence="1">
    <location>
        <begin position="348"/>
        <end position="396"/>
    </location>
</feature>
<accession>A0ABQ8QZH8</accession>
<feature type="coiled-coil region" evidence="1">
    <location>
        <begin position="242"/>
        <end position="304"/>
    </location>
</feature>
<comment type="caution">
    <text evidence="2">The sequence shown here is derived from an EMBL/GenBank/DDBJ whole genome shotgun (WGS) entry which is preliminary data.</text>
</comment>
<keyword evidence="1" id="KW-0175">Coiled coil</keyword>
<organism evidence="2 3">
    <name type="scientific">Fusarium equiseti</name>
    <name type="common">Fusarium scirpi</name>
    <dbReference type="NCBI Taxonomy" id="61235"/>
    <lineage>
        <taxon>Eukaryota</taxon>
        <taxon>Fungi</taxon>
        <taxon>Dikarya</taxon>
        <taxon>Ascomycota</taxon>
        <taxon>Pezizomycotina</taxon>
        <taxon>Sordariomycetes</taxon>
        <taxon>Hypocreomycetidae</taxon>
        <taxon>Hypocreales</taxon>
        <taxon>Nectriaceae</taxon>
        <taxon>Fusarium</taxon>
        <taxon>Fusarium incarnatum-equiseti species complex</taxon>
    </lineage>
</organism>
<dbReference type="EMBL" id="JAOQBH010000023">
    <property type="protein sequence ID" value="KAJ4118737.1"/>
    <property type="molecule type" value="Genomic_DNA"/>
</dbReference>
<name>A0ABQ8QZH8_FUSEQ</name>
<keyword evidence="3" id="KW-1185">Reference proteome</keyword>
<evidence type="ECO:0000313" key="3">
    <source>
        <dbReference type="Proteomes" id="UP001152024"/>
    </source>
</evidence>
<proteinExistence type="predicted"/>
<evidence type="ECO:0000256" key="1">
    <source>
        <dbReference type="SAM" id="Coils"/>
    </source>
</evidence>
<sequence>MTLTTGGVQLLCESYLFAISKTAAEASPVLLALAKLANEKGEGIIRVTDFDLDAVNCLVGFLKSGCYEVNSTLFPCAKAVAGTGQKPPEALFTRDLLIRHVHMSGMGTHYQIPKLSEFAREQIKKVLRSHWNDRAFLDAVSVALEYKDHELHMVLFSGARSHLYSLIATDEFDPSWVLQGFRDNLRDPASKGNSSTSFELEELRKRVFDLCIERDELSASKDDLLAENAALRTVSEDMSSEQHALQQKVTLLSSEKENAEQTAAEARTDAEVTAKTLERLRKEVEEVRKSLETSEREHRVARSERDLLRVRWTKEKAKASAIAQENDTLKLTLDPKRDTGDTIPVAVRDELKQALEAEQNEVKKLNIELERARQTLEAEQNEVKKLNIELERARQTVANARG</sequence>
<gene>
    <name evidence="2" type="ORF">NW768_010798</name>
</gene>